<protein>
    <recommendedName>
        <fullName evidence="1">UPF0597 protein NCTC9810_01422</fullName>
    </recommendedName>
</protein>
<dbReference type="PANTHER" id="PTHR30501:SF2">
    <property type="entry name" value="UPF0597 PROTEIN YHAM"/>
    <property type="match status" value="1"/>
</dbReference>
<dbReference type="Pfam" id="PF03313">
    <property type="entry name" value="SDH_alpha"/>
    <property type="match status" value="1"/>
</dbReference>
<dbReference type="GO" id="GO:0080146">
    <property type="term" value="F:L-cysteine desulfhydrase activity"/>
    <property type="evidence" value="ECO:0007669"/>
    <property type="project" value="TreeGrafter"/>
</dbReference>
<comment type="similarity">
    <text evidence="1">Belongs to the UPF0597 family.</text>
</comment>
<evidence type="ECO:0000313" key="4">
    <source>
        <dbReference type="Proteomes" id="UP000255124"/>
    </source>
</evidence>
<dbReference type="OrthoDB" id="41906at2"/>
<dbReference type="InterPro" id="IPR005130">
    <property type="entry name" value="Ser_deHydtase-like_asu"/>
</dbReference>
<dbReference type="HAMAP" id="MF_01845">
    <property type="entry name" value="UPF0597"/>
    <property type="match status" value="1"/>
</dbReference>
<evidence type="ECO:0000256" key="1">
    <source>
        <dbReference type="HAMAP-Rule" id="MF_01845"/>
    </source>
</evidence>
<sequence>MDKSIENELINIVGEDSTKAIGCTEPVAVAYAANIASDYLNKDEISKINLKVSKNIYKNGKAVKIPNTGDHGLDLAASLGAFTKKTDKAFLVFSNLTDDEIKKARNFVSNNLVVNIRDLSNEYLDENLPDIYIEVTLKTADDEVTAIISHSHSHISKVIKNGKVIMDNPFVDAEKSTFSIKNMSFKDIANIVREIDIKEIDFVLEGVDVNLDAADEGLKGYGMGLGKKLNELKENNILPDNFITDTRILTAAAADMRMGGGPLPIMTSGGSGNQGVGITLPIYMIAKEENLDDDTLARGLFFAHIINRYVKEYAGKLSGLCGCAIGAAIGSCAAIAFMLGGGEEEIAGACTNIFANITGMICDGAKESCSMKLSTSAEESIIAAYLALNGVVSQANVGIVGKNIEETIANIGKLSHQGFKTADEVILEIIDK</sequence>
<dbReference type="Proteomes" id="UP000255124">
    <property type="component" value="Unassembled WGS sequence"/>
</dbReference>
<dbReference type="RefSeq" id="WP_115595638.1">
    <property type="nucleotide sequence ID" value="NZ_UFTA01000002.1"/>
</dbReference>
<dbReference type="AlphaFoldDB" id="A0A380WY28"/>
<evidence type="ECO:0000259" key="2">
    <source>
        <dbReference type="Pfam" id="PF03313"/>
    </source>
</evidence>
<reference evidence="3 4" key="1">
    <citation type="submission" date="2018-06" db="EMBL/GenBank/DDBJ databases">
        <authorList>
            <consortium name="Pathogen Informatics"/>
            <person name="Doyle S."/>
        </authorList>
    </citation>
    <scope>NUCLEOTIDE SEQUENCE [LARGE SCALE GENOMIC DNA]</scope>
    <source>
        <strain evidence="3 4">NCTC9810</strain>
    </source>
</reference>
<dbReference type="PIRSF" id="PIRSF006054">
    <property type="entry name" value="UCP006054"/>
    <property type="match status" value="1"/>
</dbReference>
<proteinExistence type="inferred from homology"/>
<accession>A0A380WY28</accession>
<feature type="domain" description="Serine dehydratase-like alpha subunit" evidence="2">
    <location>
        <begin position="177"/>
        <end position="428"/>
    </location>
</feature>
<dbReference type="PANTHER" id="PTHR30501">
    <property type="entry name" value="UPF0597 PROTEIN YHAM"/>
    <property type="match status" value="1"/>
</dbReference>
<dbReference type="GO" id="GO:0019450">
    <property type="term" value="P:L-cysteine catabolic process to pyruvate"/>
    <property type="evidence" value="ECO:0007669"/>
    <property type="project" value="TreeGrafter"/>
</dbReference>
<dbReference type="InterPro" id="IPR021144">
    <property type="entry name" value="UPF0597"/>
</dbReference>
<organism evidence="3 4">
    <name type="scientific">Anaerococcus octavius</name>
    <dbReference type="NCBI Taxonomy" id="54007"/>
    <lineage>
        <taxon>Bacteria</taxon>
        <taxon>Bacillati</taxon>
        <taxon>Bacillota</taxon>
        <taxon>Tissierellia</taxon>
        <taxon>Tissierellales</taxon>
        <taxon>Peptoniphilaceae</taxon>
        <taxon>Anaerococcus</taxon>
    </lineage>
</organism>
<evidence type="ECO:0000313" key="3">
    <source>
        <dbReference type="EMBL" id="SUU93072.1"/>
    </source>
</evidence>
<name>A0A380WY28_9FIRM</name>
<dbReference type="EMBL" id="UFTA01000002">
    <property type="protein sequence ID" value="SUU93072.1"/>
    <property type="molecule type" value="Genomic_DNA"/>
</dbReference>
<gene>
    <name evidence="3" type="ORF">NCTC9810_01422</name>
</gene>